<reference evidence="3 4" key="1">
    <citation type="submission" date="2020-04" db="EMBL/GenBank/DDBJ databases">
        <authorList>
            <person name="Laetsch R D."/>
            <person name="Stevens L."/>
            <person name="Kumar S."/>
            <person name="Blaxter L. M."/>
        </authorList>
    </citation>
    <scope>NUCLEOTIDE SEQUENCE [LARGE SCALE GENOMIC DNA]</scope>
</reference>
<feature type="domain" description="RRM" evidence="2">
    <location>
        <begin position="13"/>
        <end position="92"/>
    </location>
</feature>
<dbReference type="Gene3D" id="3.30.70.330">
    <property type="match status" value="1"/>
</dbReference>
<dbReference type="InterPro" id="IPR000504">
    <property type="entry name" value="RRM_dom"/>
</dbReference>
<evidence type="ECO:0000256" key="1">
    <source>
        <dbReference type="PROSITE-ProRule" id="PRU00176"/>
    </source>
</evidence>
<dbReference type="OrthoDB" id="5818176at2759"/>
<organism evidence="3 4">
    <name type="scientific">Caenorhabditis bovis</name>
    <dbReference type="NCBI Taxonomy" id="2654633"/>
    <lineage>
        <taxon>Eukaryota</taxon>
        <taxon>Metazoa</taxon>
        <taxon>Ecdysozoa</taxon>
        <taxon>Nematoda</taxon>
        <taxon>Chromadorea</taxon>
        <taxon>Rhabditida</taxon>
        <taxon>Rhabditina</taxon>
        <taxon>Rhabditomorpha</taxon>
        <taxon>Rhabditoidea</taxon>
        <taxon>Rhabditidae</taxon>
        <taxon>Peloderinae</taxon>
        <taxon>Caenorhabditis</taxon>
    </lineage>
</organism>
<name>A0A8S1EXW6_9PELO</name>
<proteinExistence type="predicted"/>
<accession>A0A8S1EXW6</accession>
<dbReference type="EMBL" id="CADEPM010000004">
    <property type="protein sequence ID" value="CAB3405065.1"/>
    <property type="molecule type" value="Genomic_DNA"/>
</dbReference>
<keyword evidence="1" id="KW-0694">RNA-binding</keyword>
<dbReference type="SMART" id="SM00360">
    <property type="entry name" value="RRM"/>
    <property type="match status" value="1"/>
</dbReference>
<gene>
    <name evidence="3" type="ORF">CBOVIS_LOCUS7309</name>
</gene>
<sequence length="352" mass="39419">MASSSTAATLKDAGFFIKNIPNSFNEWNLFDIFAAYGLVGYCRIGGKSTDKESQFGFVNMLTVDAADEVRKAMKDQKLTGNGFCLYVSDVKDGTMTIQPIHAVKPGNSKYPPIVVPSGYLPLNKELSVEIVELLPMSTVPSHVFLLTIRLLNDEQTGALYKSMNEKLNTSQLYKIDGELPIGTDCLCRVSSKSVARARRITETELYLIDEGKRIAYDKSKCFSMPKYFSAIPTRVFNCTLDGLFWVARAVDNFPKIRQVVIQWGLMEKDRIRAKTFGFKGPLNCISLYAGNSVLTEKLVTKGIAERQPRRPLSETSYDRDTMLKLKSCEGKPEFNKEIIEDLVKSVENVHLA</sequence>
<dbReference type="Pfam" id="PF00076">
    <property type="entry name" value="RRM_1"/>
    <property type="match status" value="1"/>
</dbReference>
<keyword evidence="4" id="KW-1185">Reference proteome</keyword>
<dbReference type="CDD" id="cd00590">
    <property type="entry name" value="RRM_SF"/>
    <property type="match status" value="1"/>
</dbReference>
<dbReference type="SUPFAM" id="SSF54928">
    <property type="entry name" value="RNA-binding domain, RBD"/>
    <property type="match status" value="1"/>
</dbReference>
<evidence type="ECO:0000313" key="3">
    <source>
        <dbReference type="EMBL" id="CAB3405065.1"/>
    </source>
</evidence>
<dbReference type="GO" id="GO:0003723">
    <property type="term" value="F:RNA binding"/>
    <property type="evidence" value="ECO:0007669"/>
    <property type="project" value="UniProtKB-UniRule"/>
</dbReference>
<comment type="caution">
    <text evidence="3">The sequence shown here is derived from an EMBL/GenBank/DDBJ whole genome shotgun (WGS) entry which is preliminary data.</text>
</comment>
<protein>
    <recommendedName>
        <fullName evidence="2">RRM domain-containing protein</fullName>
    </recommendedName>
</protein>
<evidence type="ECO:0000259" key="2">
    <source>
        <dbReference type="PROSITE" id="PS50102"/>
    </source>
</evidence>
<dbReference type="AlphaFoldDB" id="A0A8S1EXW6"/>
<dbReference type="Proteomes" id="UP000494206">
    <property type="component" value="Unassembled WGS sequence"/>
</dbReference>
<dbReference type="PROSITE" id="PS50102">
    <property type="entry name" value="RRM"/>
    <property type="match status" value="1"/>
</dbReference>
<dbReference type="InterPro" id="IPR035979">
    <property type="entry name" value="RBD_domain_sf"/>
</dbReference>
<dbReference type="InterPro" id="IPR012677">
    <property type="entry name" value="Nucleotide-bd_a/b_plait_sf"/>
</dbReference>
<evidence type="ECO:0000313" key="4">
    <source>
        <dbReference type="Proteomes" id="UP000494206"/>
    </source>
</evidence>